<dbReference type="Proteomes" id="UP000028537">
    <property type="component" value="Unassembled WGS sequence"/>
</dbReference>
<comment type="caution">
    <text evidence="3">The sequence shown here is derived from an EMBL/GenBank/DDBJ whole genome shotgun (WGS) entry which is preliminary data.</text>
</comment>
<feature type="signal peptide" evidence="2">
    <location>
        <begin position="1"/>
        <end position="28"/>
    </location>
</feature>
<evidence type="ECO:0000313" key="3">
    <source>
        <dbReference type="EMBL" id="KEZ23502.1"/>
    </source>
</evidence>
<protein>
    <recommendedName>
        <fullName evidence="5">Lipoprotein</fullName>
    </recommendedName>
</protein>
<reference evidence="3 4" key="1">
    <citation type="submission" date="2014-02" db="EMBL/GenBank/DDBJ databases">
        <title>Genome sequence of Ureaplasma diversum strain 246.</title>
        <authorList>
            <person name="Sirand-Pugnet P."/>
            <person name="Breton M."/>
            <person name="Dordet-Frisoni E."/>
            <person name="Baranowski E."/>
            <person name="Barre A."/>
            <person name="Couture C."/>
            <person name="Dupuy V."/>
            <person name="Gaurivaud P."/>
            <person name="Jacob D."/>
            <person name="Lemaitre C."/>
            <person name="Manso-Silvan L."/>
            <person name="Nikolski M."/>
            <person name="Nouvel L.-X."/>
            <person name="Poumarat F."/>
            <person name="Tardy F."/>
            <person name="Thebault P."/>
            <person name="Theil S."/>
            <person name="Citti C."/>
            <person name="Thiaucourt F."/>
            <person name="Blanchard A."/>
        </authorList>
    </citation>
    <scope>NUCLEOTIDE SEQUENCE [LARGE SCALE GENOMIC DNA]</scope>
    <source>
        <strain evidence="3 4">NCTC 246</strain>
    </source>
</reference>
<keyword evidence="4" id="KW-1185">Reference proteome</keyword>
<accession>A0A084EZW0</accession>
<evidence type="ECO:0000313" key="4">
    <source>
        <dbReference type="Proteomes" id="UP000028537"/>
    </source>
</evidence>
<organism evidence="3 4">
    <name type="scientific">Ureaplasma diversum NCTC 246</name>
    <dbReference type="NCBI Taxonomy" id="1188241"/>
    <lineage>
        <taxon>Bacteria</taxon>
        <taxon>Bacillati</taxon>
        <taxon>Mycoplasmatota</taxon>
        <taxon>Mycoplasmoidales</taxon>
        <taxon>Mycoplasmoidaceae</taxon>
        <taxon>Ureaplasma</taxon>
    </lineage>
</organism>
<evidence type="ECO:0000256" key="1">
    <source>
        <dbReference type="SAM" id="MobiDB-lite"/>
    </source>
</evidence>
<feature type="region of interest" description="Disordered" evidence="1">
    <location>
        <begin position="32"/>
        <end position="114"/>
    </location>
</feature>
<feature type="chain" id="PRO_5001774787" description="Lipoprotein" evidence="2">
    <location>
        <begin position="29"/>
        <end position="114"/>
    </location>
</feature>
<evidence type="ECO:0008006" key="5">
    <source>
        <dbReference type="Google" id="ProtNLM"/>
    </source>
</evidence>
<dbReference type="AlphaFoldDB" id="A0A084EZW0"/>
<keyword evidence="2" id="KW-0732">Signal</keyword>
<evidence type="ECO:0000256" key="2">
    <source>
        <dbReference type="SAM" id="SignalP"/>
    </source>
</evidence>
<sequence length="114" mass="11015">MSKFKNKKALALSVGAIMAGVSVIGVVAACAPTKAKPAKPTEKKVEQPQTGGNESSNPGSGSGSTTNPTGQGSNSGGTTNSNPGSGNSSNSGNQGSKNNTTTPPSDSSTPAPNP</sequence>
<dbReference type="PROSITE" id="PS51257">
    <property type="entry name" value="PROKAR_LIPOPROTEIN"/>
    <property type="match status" value="1"/>
</dbReference>
<gene>
    <name evidence="3" type="ORF">UDIV_2730</name>
</gene>
<proteinExistence type="predicted"/>
<dbReference type="EMBL" id="JFDP01000038">
    <property type="protein sequence ID" value="KEZ23502.1"/>
    <property type="molecule type" value="Genomic_DNA"/>
</dbReference>
<feature type="compositionally biased region" description="Low complexity" evidence="1">
    <location>
        <begin position="50"/>
        <end position="114"/>
    </location>
</feature>
<name>A0A084EZW0_9BACT</name>
<dbReference type="RefSeq" id="WP_038102389.1">
    <property type="nucleotide sequence ID" value="NZ_JFDP01000038.1"/>
</dbReference>